<feature type="domain" description="EF-hand" evidence="2">
    <location>
        <begin position="216"/>
        <end position="239"/>
    </location>
</feature>
<evidence type="ECO:0000313" key="3">
    <source>
        <dbReference type="EMBL" id="MCW1886718.1"/>
    </source>
</evidence>
<gene>
    <name evidence="3" type="ORF">OKA04_18410</name>
</gene>
<feature type="region of interest" description="Disordered" evidence="1">
    <location>
        <begin position="509"/>
        <end position="528"/>
    </location>
</feature>
<comment type="caution">
    <text evidence="3">The sequence shown here is derived from an EMBL/GenBank/DDBJ whole genome shotgun (WGS) entry which is preliminary data.</text>
</comment>
<dbReference type="CDD" id="cd09117">
    <property type="entry name" value="PLDc_Bfil_DEXD_like"/>
    <property type="match status" value="1"/>
</dbReference>
<dbReference type="InterPro" id="IPR018247">
    <property type="entry name" value="EF_Hand_1_Ca_BS"/>
</dbReference>
<dbReference type="PROSITE" id="PS00018">
    <property type="entry name" value="EF_HAND_1"/>
    <property type="match status" value="1"/>
</dbReference>
<dbReference type="Gene3D" id="3.30.870.10">
    <property type="entry name" value="Endonuclease Chain A"/>
    <property type="match status" value="1"/>
</dbReference>
<keyword evidence="4" id="KW-1185">Reference proteome</keyword>
<dbReference type="EMBL" id="JAPDDS010000011">
    <property type="protein sequence ID" value="MCW1886718.1"/>
    <property type="molecule type" value="Genomic_DNA"/>
</dbReference>
<dbReference type="RefSeq" id="WP_264502673.1">
    <property type="nucleotide sequence ID" value="NZ_JAPDDS010000011.1"/>
</dbReference>
<reference evidence="3 4" key="1">
    <citation type="submission" date="2022-10" db="EMBL/GenBank/DDBJ databases">
        <title>Luteolibacter flavescens strain MCCC 1K03193, whole genome shotgun sequencing project.</title>
        <authorList>
            <person name="Zhao G."/>
            <person name="Shen L."/>
        </authorList>
    </citation>
    <scope>NUCLEOTIDE SEQUENCE [LARGE SCALE GENOMIC DNA]</scope>
    <source>
        <strain evidence="3 4">MCCC 1K03193</strain>
    </source>
</reference>
<proteinExistence type="predicted"/>
<feature type="region of interest" description="Disordered" evidence="1">
    <location>
        <begin position="480"/>
        <end position="502"/>
    </location>
</feature>
<sequence>MPPSKETPSYSPLDLITKGSWDHALFTTYSLSLSFYETQLHKLGLARNGCRDIRIVADADGYQLSLSERQSHRVGNEYRLTPAALPNGVFHPKFIWLAGKQIDLVLLGSGNLTFGGFGRNVECLDQFRSDRHQATFGEMRGLLKAWSARADLRFSEQNWLDFWIDRATRISAGSQASEPTFPKLLHSTDEPIGVQLAKYLADRGQVTEVRSLSPFYDPDGDGIITFAELIGAPKLSIGLLPGRDESSTFPFTRNRPTSVEIQAARFPAPEDGRILHAKVIEIHLADGTSLLLTGSVNATRKSLLTADNIETALLRHATAADDSPFGWAPAEIPAAFKTSKFTKAGLGTRVIVSGRLTPEGLLKGRLLSTSDPQGTWDATLQRIDGTFTNLSITVDSEGEFSDSVEQLELFQDAAGLQLHVSKDQRSGSGWVSVEGLLLAARRGFLSPATLMKLLGTDPDESDEAELLRYLANSAHRHLPAFASPIQRRSERGGRKTDVDQGVTRSEVPIGTLLLGESSESPDSPDAKDRAEETMLNIFMHRIRANLLRPRLNEEDVQELDEIADDKAAERQQKERERTRKHLVVSLRDFQDKLQQLVTELPSGDERSAALCMWLEVAFPLLLKRLDEPDEAESFLRRWLSLAISGQRHSNSTDVLSGHILSSLLVVAATVIEREDGSPSAGRALGRLHEQMESFCEDAPPGELCELLGILLPEEAPLTAGLLKSLPGAPALSEALAAVLGTPTPRQQLRAIREASSSDVLKVAELPILSLPAGQQLRNQCASGRHPEIKDLAPGRENCPHCYLKIPSAALHEIRRDRLGICRSCHKYLLASL</sequence>
<feature type="compositionally biased region" description="Basic and acidic residues" evidence="1">
    <location>
        <begin position="487"/>
        <end position="498"/>
    </location>
</feature>
<accession>A0ABT3FT06</accession>
<organism evidence="3 4">
    <name type="scientific">Luteolibacter flavescens</name>
    <dbReference type="NCBI Taxonomy" id="1859460"/>
    <lineage>
        <taxon>Bacteria</taxon>
        <taxon>Pseudomonadati</taxon>
        <taxon>Verrucomicrobiota</taxon>
        <taxon>Verrucomicrobiia</taxon>
        <taxon>Verrucomicrobiales</taxon>
        <taxon>Verrucomicrobiaceae</taxon>
        <taxon>Luteolibacter</taxon>
    </lineage>
</organism>
<dbReference type="Proteomes" id="UP001207930">
    <property type="component" value="Unassembled WGS sequence"/>
</dbReference>
<name>A0ABT3FT06_9BACT</name>
<protein>
    <submittedName>
        <fullName evidence="3">Phospholipase D family protein</fullName>
    </submittedName>
</protein>
<evidence type="ECO:0000259" key="2">
    <source>
        <dbReference type="PROSITE" id="PS50222"/>
    </source>
</evidence>
<dbReference type="InterPro" id="IPR002048">
    <property type="entry name" value="EF_hand_dom"/>
</dbReference>
<evidence type="ECO:0000313" key="4">
    <source>
        <dbReference type="Proteomes" id="UP001207930"/>
    </source>
</evidence>
<evidence type="ECO:0000256" key="1">
    <source>
        <dbReference type="SAM" id="MobiDB-lite"/>
    </source>
</evidence>
<dbReference type="PROSITE" id="PS50222">
    <property type="entry name" value="EF_HAND_2"/>
    <property type="match status" value="1"/>
</dbReference>